<name>A0A2P6SCN5_ROSCH</name>
<evidence type="ECO:0000313" key="2">
    <source>
        <dbReference type="Proteomes" id="UP000238479"/>
    </source>
</evidence>
<sequence>MAAAVFPFFSFSLCLHMTCNVTVWKGDMGLWGFAAFGNEFSCNFMSLLLTQVLA</sequence>
<accession>A0A2P6SCN5</accession>
<comment type="caution">
    <text evidence="1">The sequence shown here is derived from an EMBL/GenBank/DDBJ whole genome shotgun (WGS) entry which is preliminary data.</text>
</comment>
<dbReference type="EMBL" id="PDCK01000039">
    <property type="protein sequence ID" value="PRQ56417.1"/>
    <property type="molecule type" value="Genomic_DNA"/>
</dbReference>
<dbReference type="Proteomes" id="UP000238479">
    <property type="component" value="Chromosome 1"/>
</dbReference>
<proteinExistence type="predicted"/>
<reference evidence="1 2" key="1">
    <citation type="journal article" date="2018" name="Nat. Genet.">
        <title>The Rosa genome provides new insights in the design of modern roses.</title>
        <authorList>
            <person name="Bendahmane M."/>
        </authorList>
    </citation>
    <scope>NUCLEOTIDE SEQUENCE [LARGE SCALE GENOMIC DNA]</scope>
    <source>
        <strain evidence="2">cv. Old Blush</strain>
    </source>
</reference>
<dbReference type="Gramene" id="PRQ56417">
    <property type="protein sequence ID" value="PRQ56417"/>
    <property type="gene ID" value="RchiOBHm_Chr1g0336211"/>
</dbReference>
<evidence type="ECO:0000313" key="1">
    <source>
        <dbReference type="EMBL" id="PRQ56417.1"/>
    </source>
</evidence>
<protein>
    <submittedName>
        <fullName evidence="1">Uncharacterized protein</fullName>
    </submittedName>
</protein>
<keyword evidence="2" id="KW-1185">Reference proteome</keyword>
<organism evidence="1 2">
    <name type="scientific">Rosa chinensis</name>
    <name type="common">China rose</name>
    <dbReference type="NCBI Taxonomy" id="74649"/>
    <lineage>
        <taxon>Eukaryota</taxon>
        <taxon>Viridiplantae</taxon>
        <taxon>Streptophyta</taxon>
        <taxon>Embryophyta</taxon>
        <taxon>Tracheophyta</taxon>
        <taxon>Spermatophyta</taxon>
        <taxon>Magnoliopsida</taxon>
        <taxon>eudicotyledons</taxon>
        <taxon>Gunneridae</taxon>
        <taxon>Pentapetalae</taxon>
        <taxon>rosids</taxon>
        <taxon>fabids</taxon>
        <taxon>Rosales</taxon>
        <taxon>Rosaceae</taxon>
        <taxon>Rosoideae</taxon>
        <taxon>Rosoideae incertae sedis</taxon>
        <taxon>Rosa</taxon>
    </lineage>
</organism>
<gene>
    <name evidence="1" type="ORF">RchiOBHm_Chr1g0336211</name>
</gene>
<dbReference type="AlphaFoldDB" id="A0A2P6SCN5"/>